<comment type="caution">
    <text evidence="2">The sequence shown here is derived from an EMBL/GenBank/DDBJ whole genome shotgun (WGS) entry which is preliminary data.</text>
</comment>
<dbReference type="EMBL" id="VJMI01000519">
    <property type="protein sequence ID" value="KAF0776042.1"/>
    <property type="molecule type" value="Genomic_DNA"/>
</dbReference>
<dbReference type="Proteomes" id="UP000469452">
    <property type="component" value="Unassembled WGS sequence"/>
</dbReference>
<reference evidence="2 3" key="1">
    <citation type="submission" date="2019-06" db="EMBL/GenBank/DDBJ databases">
        <title>Genomics analysis of Aphanomyces spp. identifies a new class of oomycete effector associated with host adaptation.</title>
        <authorList>
            <person name="Gaulin E."/>
        </authorList>
    </citation>
    <scope>NUCLEOTIDE SEQUENCE [LARGE SCALE GENOMIC DNA]</scope>
    <source>
        <strain evidence="2 3">E</strain>
    </source>
</reference>
<organism evidence="2 3">
    <name type="scientific">Aphanomyces astaci</name>
    <name type="common">Crayfish plague agent</name>
    <dbReference type="NCBI Taxonomy" id="112090"/>
    <lineage>
        <taxon>Eukaryota</taxon>
        <taxon>Sar</taxon>
        <taxon>Stramenopiles</taxon>
        <taxon>Oomycota</taxon>
        <taxon>Saprolegniomycetes</taxon>
        <taxon>Saprolegniales</taxon>
        <taxon>Verrucalvaceae</taxon>
        <taxon>Aphanomyces</taxon>
    </lineage>
</organism>
<dbReference type="PANTHER" id="PTHR45657:SF1">
    <property type="entry name" value="CRAL-TRIO DOMAIN-CONTAINING PROTEIN YKL091C-RELATED"/>
    <property type="match status" value="1"/>
</dbReference>
<dbReference type="SMART" id="SM00516">
    <property type="entry name" value="SEC14"/>
    <property type="match status" value="1"/>
</dbReference>
<feature type="domain" description="CRAL-TRIO" evidence="1">
    <location>
        <begin position="86"/>
        <end position="289"/>
    </location>
</feature>
<dbReference type="CDD" id="cd00170">
    <property type="entry name" value="SEC14"/>
    <property type="match status" value="1"/>
</dbReference>
<dbReference type="VEuPathDB" id="FungiDB:H257_04086"/>
<dbReference type="PROSITE" id="PS50191">
    <property type="entry name" value="CRAL_TRIO"/>
    <property type="match status" value="1"/>
</dbReference>
<dbReference type="PANTHER" id="PTHR45657">
    <property type="entry name" value="CRAL-TRIO DOMAIN-CONTAINING PROTEIN YKL091C-RELATED"/>
    <property type="match status" value="1"/>
</dbReference>
<evidence type="ECO:0000313" key="3">
    <source>
        <dbReference type="Proteomes" id="UP000469452"/>
    </source>
</evidence>
<evidence type="ECO:0000259" key="1">
    <source>
        <dbReference type="PROSITE" id="PS50191"/>
    </source>
</evidence>
<dbReference type="SUPFAM" id="SSF46938">
    <property type="entry name" value="CRAL/TRIO N-terminal domain"/>
    <property type="match status" value="1"/>
</dbReference>
<dbReference type="InterPro" id="IPR001251">
    <property type="entry name" value="CRAL-TRIO_dom"/>
</dbReference>
<dbReference type="InterPro" id="IPR036865">
    <property type="entry name" value="CRAL-TRIO_dom_sf"/>
</dbReference>
<dbReference type="Gene3D" id="3.40.525.10">
    <property type="entry name" value="CRAL-TRIO lipid binding domain"/>
    <property type="match status" value="2"/>
</dbReference>
<sequence>MSGKGALDKRAVLASFKDRVLAAHPEADLIQNGFVVDGFLDSTLTRYLEARNYVENDSMKMITETLAWRQQHQVATIMERPLAQEKVDALRKYHPQGEHGVDRDGNILYVERMGYLDAEHLMKHVTLDEAVHYHIQKYEFQHHVTFKDATAAQGRVVNKMTVIYDMQNVGLHTFKKVVFDFVKQTSAIGQGNVSTGIHVSYIIGVVQCDLLRHIVYIYLDHYPDTLSKVFIVNAPFFFFTTWKLVEVFLNPTTRKKIHFLGGGFKNELVKHIDPTQLPKWLGGICECFPSRPHGGCISCVENTQTKACLAMDEYLLAKKLAASLLPEAPLGPVMATAPQ</sequence>
<gene>
    <name evidence="2" type="ORF">AaE_000260</name>
</gene>
<dbReference type="SUPFAM" id="SSF52087">
    <property type="entry name" value="CRAL/TRIO domain"/>
    <property type="match status" value="2"/>
</dbReference>
<accession>A0A6A5AL72</accession>
<proteinExistence type="predicted"/>
<dbReference type="Pfam" id="PF00650">
    <property type="entry name" value="CRAL_TRIO"/>
    <property type="match status" value="2"/>
</dbReference>
<dbReference type="InterPro" id="IPR051026">
    <property type="entry name" value="PI/PC_transfer"/>
</dbReference>
<protein>
    <recommendedName>
        <fullName evidence="1">CRAL-TRIO domain-containing protein</fullName>
    </recommendedName>
</protein>
<name>A0A6A5AL72_APHAT</name>
<dbReference type="AlphaFoldDB" id="A0A6A5AL72"/>
<dbReference type="InterPro" id="IPR036273">
    <property type="entry name" value="CRAL/TRIO_N_dom_sf"/>
</dbReference>
<evidence type="ECO:0000313" key="2">
    <source>
        <dbReference type="EMBL" id="KAF0776042.1"/>
    </source>
</evidence>